<dbReference type="InterPro" id="IPR017853">
    <property type="entry name" value="GH"/>
</dbReference>
<sequence length="790" mass="85394">MFPADDKEIRSLVAAMTPAEKVDLVSGSGLWRTAAIDRLGIKSILMTDGTYGVRYSTTQIDADDDEENGLAAFLDVVNQQADDTGGMFGTTRPATCFPNGNLVGCSWDLDLLYRMGEALALECRSLGIHLLLGPGINTRRTPLAGRAYEYYSEDPVINGELAAALISGLQDNGVGASLKHFACNNSEIERTTTSSDVDERALREIYLAGFERAIAKSAPWTVMSAYNPVNGIHAAENPWLLKQVLRDEWGYDGLVLSDWHAIKDRPASLAAGNDLDMPESKPRKARLLAAVEAGKVDEARLDEACARVIALARRCQAGAQPAVPVDLDLHHTLARQIAAESIVLLRNEHQALPLDAAASGDMLVVGDGALVPTIQGSGSATTNPYRVDNPFTQIAARASPDLTVRHVPFPRTDDVSLEFATEAVLAAASSAQVVIVFAENQKGRNGEGNDRDSLRLAAGHDQLIRALAGAGRKVIVVLSMPDAVEMPWLDRVDAVLACFYPGQGGGEAIARVLFGEQNPCGKLTTTMPERLEDIPGWHTYPGENDRHVYSEGIFVGYRYYDFKAVPPLFAFGHGLSYTEFSYEEMVLDRQDIGPSMSCTASITIRNTGSVAGKEIAQLYVRPIKPGLRRPVRELKAFAKIALQPGEATVVALPLAPRDFQYFDVSRATWVLDAEAFVIEAAASSRDIRLKCRLGCVSETYPPAPLSALSPPSLVFANAKAAPALTALLMAKLDMSEPDAIALLDELDGSFLGFYDTLSWYIGDEISEADIETLFMALNEGKIDMPETSAE</sequence>
<dbReference type="SUPFAM" id="SSF51445">
    <property type="entry name" value="(Trans)glycosidases"/>
    <property type="match status" value="1"/>
</dbReference>
<reference evidence="11" key="2">
    <citation type="journal article" date="2023" name="MicrobiologyOpen">
        <title>Genomics of the tumorigenes clade of the family Rhizobiaceae and description of Rhizobium rhododendri sp. nov.</title>
        <authorList>
            <person name="Kuzmanovic N."/>
            <person name="diCenzo G.C."/>
            <person name="Bunk B."/>
            <person name="Sproeer C."/>
            <person name="Fruehling A."/>
            <person name="Neumann-Schaal M."/>
            <person name="Overmann J."/>
            <person name="Smalla K."/>
        </authorList>
    </citation>
    <scope>NUCLEOTIDE SEQUENCE [LARGE SCALE GENOMIC DNA]</scope>
    <source>
        <strain evidence="11">1078</strain>
        <plasmid evidence="11">pRt1078</plasmid>
    </source>
</reference>
<dbReference type="InterPro" id="IPR050288">
    <property type="entry name" value="Cellulose_deg_GH3"/>
</dbReference>
<protein>
    <recommendedName>
        <fullName evidence="7">Beta-D-glucoside glucohydrolase</fullName>
    </recommendedName>
    <alternativeName>
        <fullName evidence="5">Cellobiase</fullName>
    </alternativeName>
    <alternativeName>
        <fullName evidence="6">Gentiobiase</fullName>
    </alternativeName>
</protein>
<gene>
    <name evidence="10" type="ORF">PR017_19810</name>
</gene>
<organism evidence="10 11">
    <name type="scientific">Rhizobium tumorigenes</name>
    <dbReference type="NCBI Taxonomy" id="2041385"/>
    <lineage>
        <taxon>Bacteria</taxon>
        <taxon>Pseudomonadati</taxon>
        <taxon>Pseudomonadota</taxon>
        <taxon>Alphaproteobacteria</taxon>
        <taxon>Hyphomicrobiales</taxon>
        <taxon>Rhizobiaceae</taxon>
        <taxon>Rhizobium/Agrobacterium group</taxon>
        <taxon>Rhizobium</taxon>
    </lineage>
</organism>
<dbReference type="SUPFAM" id="SSF52279">
    <property type="entry name" value="Beta-D-glucan exohydrolase, C-terminal domain"/>
    <property type="match status" value="1"/>
</dbReference>
<dbReference type="Pfam" id="PF00933">
    <property type="entry name" value="Glyco_hydro_3"/>
    <property type="match status" value="1"/>
</dbReference>
<dbReference type="InterPro" id="IPR036881">
    <property type="entry name" value="Glyco_hydro_3_C_sf"/>
</dbReference>
<feature type="domain" description="Fibronectin type III-like" evidence="9">
    <location>
        <begin position="614"/>
        <end position="684"/>
    </location>
</feature>
<dbReference type="SMART" id="SM01217">
    <property type="entry name" value="Fn3_like"/>
    <property type="match status" value="1"/>
</dbReference>
<dbReference type="PRINTS" id="PR00133">
    <property type="entry name" value="GLHYDRLASE3"/>
</dbReference>
<reference evidence="10 11" key="1">
    <citation type="journal article" date="2018" name="Sci. Rep.">
        <title>Rhizobium tumorigenes sp. nov., a novel plant tumorigenic bacterium isolated from cane gall tumors on thornless blackberry.</title>
        <authorList>
            <person name="Kuzmanovi N."/>
            <person name="Smalla K."/>
            <person name="Gronow S."/>
            <person name="PuBawska J."/>
        </authorList>
    </citation>
    <scope>NUCLEOTIDE SEQUENCE [LARGE SCALE GENOMIC DNA]</scope>
    <source>
        <strain evidence="10 11">1078</strain>
    </source>
</reference>
<keyword evidence="10" id="KW-0614">Plasmid</keyword>
<evidence type="ECO:0000256" key="4">
    <source>
        <dbReference type="ARBA" id="ARBA00023295"/>
    </source>
</evidence>
<geneLocation type="plasmid" evidence="10 11">
    <name>pRt1078</name>
</geneLocation>
<evidence type="ECO:0000259" key="9">
    <source>
        <dbReference type="SMART" id="SM01217"/>
    </source>
</evidence>
<dbReference type="GO" id="GO:0008422">
    <property type="term" value="F:beta-glucosidase activity"/>
    <property type="evidence" value="ECO:0007669"/>
    <property type="project" value="UniProtKB-ARBA"/>
</dbReference>
<dbReference type="PANTHER" id="PTHR42715:SF10">
    <property type="entry name" value="BETA-GLUCOSIDASE"/>
    <property type="match status" value="1"/>
</dbReference>
<keyword evidence="2 8" id="KW-0378">Hydrolase</keyword>
<dbReference type="Pfam" id="PF14310">
    <property type="entry name" value="Fn3-like"/>
    <property type="match status" value="1"/>
</dbReference>
<evidence type="ECO:0000256" key="5">
    <source>
        <dbReference type="ARBA" id="ARBA00031448"/>
    </source>
</evidence>
<dbReference type="InterPro" id="IPR036962">
    <property type="entry name" value="Glyco_hydro_3_N_sf"/>
</dbReference>
<dbReference type="Gene3D" id="2.60.40.10">
    <property type="entry name" value="Immunoglobulins"/>
    <property type="match status" value="1"/>
</dbReference>
<evidence type="ECO:0000256" key="1">
    <source>
        <dbReference type="ARBA" id="ARBA00005336"/>
    </source>
</evidence>
<dbReference type="EMBL" id="CP117256">
    <property type="protein sequence ID" value="WFR97473.1"/>
    <property type="molecule type" value="Genomic_DNA"/>
</dbReference>
<dbReference type="Gene3D" id="3.40.50.1700">
    <property type="entry name" value="Glycoside hydrolase family 3 C-terminal domain"/>
    <property type="match status" value="1"/>
</dbReference>
<evidence type="ECO:0000256" key="2">
    <source>
        <dbReference type="ARBA" id="ARBA00022801"/>
    </source>
</evidence>
<keyword evidence="3" id="KW-0119">Carbohydrate metabolism</keyword>
<comment type="similarity">
    <text evidence="1 8">Belongs to the glycosyl hydrolase 3 family.</text>
</comment>
<evidence type="ECO:0000256" key="6">
    <source>
        <dbReference type="ARBA" id="ARBA00032194"/>
    </source>
</evidence>
<evidence type="ECO:0000256" key="7">
    <source>
        <dbReference type="ARBA" id="ARBA00032594"/>
    </source>
</evidence>
<dbReference type="InterPro" id="IPR019800">
    <property type="entry name" value="Glyco_hydro_3_AS"/>
</dbReference>
<keyword evidence="4 8" id="KW-0326">Glycosidase</keyword>
<evidence type="ECO:0000256" key="3">
    <source>
        <dbReference type="ARBA" id="ARBA00023277"/>
    </source>
</evidence>
<dbReference type="InterPro" id="IPR013783">
    <property type="entry name" value="Ig-like_fold"/>
</dbReference>
<dbReference type="Pfam" id="PF01915">
    <property type="entry name" value="Glyco_hydro_3_C"/>
    <property type="match status" value="1"/>
</dbReference>
<name>A0AAF1KK81_9HYPH</name>
<proteinExistence type="inferred from homology"/>
<dbReference type="PROSITE" id="PS00775">
    <property type="entry name" value="GLYCOSYL_HYDROL_F3"/>
    <property type="match status" value="1"/>
</dbReference>
<dbReference type="AlphaFoldDB" id="A0AAF1KK81"/>
<dbReference type="InterPro" id="IPR026891">
    <property type="entry name" value="Fn3-like"/>
</dbReference>
<evidence type="ECO:0000256" key="8">
    <source>
        <dbReference type="RuleBase" id="RU361161"/>
    </source>
</evidence>
<keyword evidence="11" id="KW-1185">Reference proteome</keyword>
<accession>A0AAF1KK81</accession>
<dbReference type="Gene3D" id="3.20.20.300">
    <property type="entry name" value="Glycoside hydrolase, family 3, N-terminal domain"/>
    <property type="match status" value="1"/>
</dbReference>
<dbReference type="KEGG" id="rtu:PR017_19810"/>
<dbReference type="Proteomes" id="UP000249499">
    <property type="component" value="Plasmid pRt1078"/>
</dbReference>
<dbReference type="RefSeq" id="WP_111219272.1">
    <property type="nucleotide sequence ID" value="NZ_CP117256.1"/>
</dbReference>
<dbReference type="InterPro" id="IPR001764">
    <property type="entry name" value="Glyco_hydro_3_N"/>
</dbReference>
<evidence type="ECO:0000313" key="11">
    <source>
        <dbReference type="Proteomes" id="UP000249499"/>
    </source>
</evidence>
<dbReference type="PANTHER" id="PTHR42715">
    <property type="entry name" value="BETA-GLUCOSIDASE"/>
    <property type="match status" value="1"/>
</dbReference>
<dbReference type="FunFam" id="2.60.40.10:FF:000495">
    <property type="entry name" value="Periplasmic beta-glucosidase"/>
    <property type="match status" value="1"/>
</dbReference>
<dbReference type="InterPro" id="IPR002772">
    <property type="entry name" value="Glyco_hydro_3_C"/>
</dbReference>
<dbReference type="GO" id="GO:0005975">
    <property type="term" value="P:carbohydrate metabolic process"/>
    <property type="evidence" value="ECO:0007669"/>
    <property type="project" value="InterPro"/>
</dbReference>
<evidence type="ECO:0000313" key="10">
    <source>
        <dbReference type="EMBL" id="WFR97473.1"/>
    </source>
</evidence>